<dbReference type="RefSeq" id="WP_110348130.1">
    <property type="nucleotide sequence ID" value="NZ_QJHL01000005.1"/>
</dbReference>
<comment type="caution">
    <text evidence="1">The sequence shown here is derived from an EMBL/GenBank/DDBJ whole genome shotgun (WGS) entry which is preliminary data.</text>
</comment>
<accession>A0A2V4BY16</accession>
<dbReference type="AlphaFoldDB" id="A0A2V4BY16"/>
<gene>
    <name evidence="1" type="ORF">DMB68_18545</name>
</gene>
<sequence length="267" mass="30829">MKFTFCCLFTVLFGFSCLGQSKIDSKTTAIIEEGKMLYKSEMASWYGTDIFMEKYSEKEKIGGYLSYTQNETSTCIFYSKDENPKVLGTISFDANFKVETAKTDLAERELTGNEQDLYKIRTEALKIINSDTLYKRYDNTNLNLIPLIINKEKKVFVLTGPKNNGVMIFGNDYLLTFDKNSKLIKQKQLHKSLIPIEFGSKDEIEATIHSHIIDDLITSTDICTLMLYGKFAKMKTHYVMSKKYVSIWDCKKEMLAVMTREDFEKIK</sequence>
<reference evidence="1 2" key="1">
    <citation type="submission" date="2018-05" db="EMBL/GenBank/DDBJ databases">
        <title>Flavobacterium sp. strain IMCC34758, incomplete genome.</title>
        <authorList>
            <person name="Joung Y."/>
        </authorList>
    </citation>
    <scope>NUCLEOTIDE SEQUENCE [LARGE SCALE GENOMIC DNA]</scope>
    <source>
        <strain evidence="1 2">IMCC34758</strain>
    </source>
</reference>
<protein>
    <submittedName>
        <fullName evidence="1">Uncharacterized protein</fullName>
    </submittedName>
</protein>
<keyword evidence="2" id="KW-1185">Reference proteome</keyword>
<name>A0A2V4BY16_9FLAO</name>
<organism evidence="1 2">
    <name type="scientific">Flavobacterium hydrophilum</name>
    <dbReference type="NCBI Taxonomy" id="2211445"/>
    <lineage>
        <taxon>Bacteria</taxon>
        <taxon>Pseudomonadati</taxon>
        <taxon>Bacteroidota</taxon>
        <taxon>Flavobacteriia</taxon>
        <taxon>Flavobacteriales</taxon>
        <taxon>Flavobacteriaceae</taxon>
        <taxon>Flavobacterium</taxon>
    </lineage>
</organism>
<dbReference type="OrthoDB" id="1075024at2"/>
<dbReference type="Proteomes" id="UP000247681">
    <property type="component" value="Unassembled WGS sequence"/>
</dbReference>
<proteinExistence type="predicted"/>
<dbReference type="PROSITE" id="PS51257">
    <property type="entry name" value="PROKAR_LIPOPROTEIN"/>
    <property type="match status" value="1"/>
</dbReference>
<evidence type="ECO:0000313" key="1">
    <source>
        <dbReference type="EMBL" id="PXY43587.1"/>
    </source>
</evidence>
<dbReference type="EMBL" id="QJHL01000005">
    <property type="protein sequence ID" value="PXY43587.1"/>
    <property type="molecule type" value="Genomic_DNA"/>
</dbReference>
<evidence type="ECO:0000313" key="2">
    <source>
        <dbReference type="Proteomes" id="UP000247681"/>
    </source>
</evidence>